<keyword evidence="11" id="KW-1185">Reference proteome</keyword>
<dbReference type="CDD" id="cd22911">
    <property type="entry name" value="HFD_H3"/>
    <property type="match status" value="1"/>
</dbReference>
<feature type="region of interest" description="Disordered" evidence="8">
    <location>
        <begin position="1"/>
        <end position="62"/>
    </location>
</feature>
<dbReference type="SUPFAM" id="SSF47113">
    <property type="entry name" value="Histone-fold"/>
    <property type="match status" value="1"/>
</dbReference>
<dbReference type="FunFam" id="1.10.20.10:FF:000085">
    <property type="entry name" value="Histone H3.2"/>
    <property type="match status" value="1"/>
</dbReference>
<feature type="domain" description="Core Histone H2A/H2B/H3" evidence="9">
    <location>
        <begin position="63"/>
        <end position="150"/>
    </location>
</feature>
<name>A0AAW0Y8S2_CHEQU</name>
<dbReference type="PANTHER" id="PTHR11426">
    <property type="entry name" value="HISTONE H3"/>
    <property type="match status" value="1"/>
</dbReference>
<evidence type="ECO:0000256" key="7">
    <source>
        <dbReference type="ARBA" id="ARBA00023269"/>
    </source>
</evidence>
<protein>
    <recommendedName>
        <fullName evidence="9">Core Histone H2A/H2B/H3 domain-containing protein</fullName>
    </recommendedName>
</protein>
<proteinExistence type="inferred from homology"/>
<evidence type="ECO:0000313" key="11">
    <source>
        <dbReference type="Proteomes" id="UP001445076"/>
    </source>
</evidence>
<reference evidence="10 11" key="1">
    <citation type="journal article" date="2024" name="BMC Genomics">
        <title>Genome assembly of redclaw crayfish (Cherax quadricarinatus) provides insights into its immune adaptation and hypoxia tolerance.</title>
        <authorList>
            <person name="Liu Z."/>
            <person name="Zheng J."/>
            <person name="Li H."/>
            <person name="Fang K."/>
            <person name="Wang S."/>
            <person name="He J."/>
            <person name="Zhou D."/>
            <person name="Weng S."/>
            <person name="Chi M."/>
            <person name="Gu Z."/>
            <person name="He J."/>
            <person name="Li F."/>
            <person name="Wang M."/>
        </authorList>
    </citation>
    <scope>NUCLEOTIDE SEQUENCE [LARGE SCALE GENOMIC DNA]</scope>
    <source>
        <strain evidence="10">ZL_2023a</strain>
    </source>
</reference>
<evidence type="ECO:0000256" key="2">
    <source>
        <dbReference type="ARBA" id="ARBA00004286"/>
    </source>
</evidence>
<dbReference type="GO" id="GO:0046982">
    <property type="term" value="F:protein heterodimerization activity"/>
    <property type="evidence" value="ECO:0007669"/>
    <property type="project" value="InterPro"/>
</dbReference>
<evidence type="ECO:0000256" key="5">
    <source>
        <dbReference type="ARBA" id="ARBA00023125"/>
    </source>
</evidence>
<dbReference type="InterPro" id="IPR007125">
    <property type="entry name" value="H2A/H2B/H3"/>
</dbReference>
<comment type="similarity">
    <text evidence="3">Belongs to the histone H3 family.</text>
</comment>
<comment type="caution">
    <text evidence="10">The sequence shown here is derived from an EMBL/GenBank/DDBJ whole genome shotgun (WGS) entry which is preliminary data.</text>
</comment>
<evidence type="ECO:0000259" key="9">
    <source>
        <dbReference type="Pfam" id="PF00125"/>
    </source>
</evidence>
<evidence type="ECO:0000313" key="10">
    <source>
        <dbReference type="EMBL" id="KAK8753120.1"/>
    </source>
</evidence>
<evidence type="ECO:0000256" key="1">
    <source>
        <dbReference type="ARBA" id="ARBA00004123"/>
    </source>
</evidence>
<dbReference type="SMART" id="SM00428">
    <property type="entry name" value="H3"/>
    <property type="match status" value="1"/>
</dbReference>
<dbReference type="AlphaFoldDB" id="A0AAW0Y8S2"/>
<sequence>MVRTSQKPKKIVTSTPVKGSSEKLAWSAGFTPSGKRRRSSGFYKKGKSSKSPDEKKRKHRFRPGTVALQEIRHYQKRTELLVPKLPFSRVVREILSEQGRELRFQTLALMALQEAAESYIVAIFEMANLCSIHARRVTVYPRDIKLVRRIRGEMF</sequence>
<dbReference type="GO" id="GO:0003677">
    <property type="term" value="F:DNA binding"/>
    <property type="evidence" value="ECO:0007669"/>
    <property type="project" value="UniProtKB-KW"/>
</dbReference>
<comment type="subcellular location">
    <subcellularLocation>
        <location evidence="2">Chromosome</location>
    </subcellularLocation>
    <subcellularLocation>
        <location evidence="1">Nucleus</location>
    </subcellularLocation>
</comment>
<dbReference type="Proteomes" id="UP001445076">
    <property type="component" value="Unassembled WGS sequence"/>
</dbReference>
<keyword evidence="4" id="KW-0158">Chromosome</keyword>
<dbReference type="GO" id="GO:0005634">
    <property type="term" value="C:nucleus"/>
    <property type="evidence" value="ECO:0007669"/>
    <property type="project" value="UniProtKB-SubCell"/>
</dbReference>
<evidence type="ECO:0000256" key="8">
    <source>
        <dbReference type="SAM" id="MobiDB-lite"/>
    </source>
</evidence>
<dbReference type="Pfam" id="PF00125">
    <property type="entry name" value="Histone"/>
    <property type="match status" value="1"/>
</dbReference>
<accession>A0AAW0Y8S2</accession>
<evidence type="ECO:0000256" key="6">
    <source>
        <dbReference type="ARBA" id="ARBA00023242"/>
    </source>
</evidence>
<organism evidence="10 11">
    <name type="scientific">Cherax quadricarinatus</name>
    <name type="common">Australian red claw crayfish</name>
    <dbReference type="NCBI Taxonomy" id="27406"/>
    <lineage>
        <taxon>Eukaryota</taxon>
        <taxon>Metazoa</taxon>
        <taxon>Ecdysozoa</taxon>
        <taxon>Arthropoda</taxon>
        <taxon>Crustacea</taxon>
        <taxon>Multicrustacea</taxon>
        <taxon>Malacostraca</taxon>
        <taxon>Eumalacostraca</taxon>
        <taxon>Eucarida</taxon>
        <taxon>Decapoda</taxon>
        <taxon>Pleocyemata</taxon>
        <taxon>Astacidea</taxon>
        <taxon>Parastacoidea</taxon>
        <taxon>Parastacidae</taxon>
        <taxon>Cherax</taxon>
    </lineage>
</organism>
<dbReference type="InterPro" id="IPR009072">
    <property type="entry name" value="Histone-fold"/>
</dbReference>
<dbReference type="Gene3D" id="1.10.20.10">
    <property type="entry name" value="Histone, subunit A"/>
    <property type="match status" value="1"/>
</dbReference>
<gene>
    <name evidence="10" type="ORF">OTU49_002646</name>
</gene>
<dbReference type="InterPro" id="IPR000164">
    <property type="entry name" value="Histone_H3/CENP-A"/>
</dbReference>
<dbReference type="GO" id="GO:0030527">
    <property type="term" value="F:structural constituent of chromatin"/>
    <property type="evidence" value="ECO:0007669"/>
    <property type="project" value="InterPro"/>
</dbReference>
<keyword evidence="5" id="KW-0238">DNA-binding</keyword>
<dbReference type="GO" id="GO:0000786">
    <property type="term" value="C:nucleosome"/>
    <property type="evidence" value="ECO:0007669"/>
    <property type="project" value="UniProtKB-KW"/>
</dbReference>
<dbReference type="EMBL" id="JARKIK010000003">
    <property type="protein sequence ID" value="KAK8753120.1"/>
    <property type="molecule type" value="Genomic_DNA"/>
</dbReference>
<evidence type="ECO:0000256" key="4">
    <source>
        <dbReference type="ARBA" id="ARBA00022454"/>
    </source>
</evidence>
<keyword evidence="7" id="KW-0544">Nucleosome core</keyword>
<feature type="compositionally biased region" description="Basic residues" evidence="8">
    <location>
        <begin position="34"/>
        <end position="48"/>
    </location>
</feature>
<keyword evidence="6" id="KW-0539">Nucleus</keyword>
<feature type="compositionally biased region" description="Basic residues" evidence="8">
    <location>
        <begin position="1"/>
        <end position="10"/>
    </location>
</feature>
<evidence type="ECO:0000256" key="3">
    <source>
        <dbReference type="ARBA" id="ARBA00010343"/>
    </source>
</evidence>